<evidence type="ECO:0000313" key="2">
    <source>
        <dbReference type="Proteomes" id="UP000282084"/>
    </source>
</evidence>
<comment type="caution">
    <text evidence="1">The sequence shown here is derived from an EMBL/GenBank/DDBJ whole genome shotgun (WGS) entry which is preliminary data.</text>
</comment>
<dbReference type="AlphaFoldDB" id="A0A495VT64"/>
<keyword evidence="2" id="KW-1185">Reference proteome</keyword>
<dbReference type="Gene3D" id="1.25.40.10">
    <property type="entry name" value="Tetratricopeptide repeat domain"/>
    <property type="match status" value="1"/>
</dbReference>
<name>A0A495VT64_9PSEU</name>
<dbReference type="RefSeq" id="WP_121002149.1">
    <property type="nucleotide sequence ID" value="NZ_RBXO01000001.1"/>
</dbReference>
<evidence type="ECO:0000313" key="1">
    <source>
        <dbReference type="EMBL" id="RKT52529.1"/>
    </source>
</evidence>
<dbReference type="InterPro" id="IPR011990">
    <property type="entry name" value="TPR-like_helical_dom_sf"/>
</dbReference>
<gene>
    <name evidence="1" type="ORF">C8E97_1046</name>
</gene>
<dbReference type="Proteomes" id="UP000282084">
    <property type="component" value="Unassembled WGS sequence"/>
</dbReference>
<proteinExistence type="predicted"/>
<accession>A0A495VT64</accession>
<protein>
    <recommendedName>
        <fullName evidence="3">Sel1 repeat-containing protein</fullName>
    </recommendedName>
</protein>
<sequence>MTDRAALHAAARSGDADAMVELALLLAARPDDGGGSADEVERWLGHAARTGHVRGVAEYGAFLWHVRKSGEAALPWLRRAAEAGEVGAMAVLGDVHDFLGDTEAAKRWYAAAAERGDEAAADSLAALDRLTG</sequence>
<dbReference type="SUPFAM" id="SSF81901">
    <property type="entry name" value="HCP-like"/>
    <property type="match status" value="1"/>
</dbReference>
<evidence type="ECO:0008006" key="3">
    <source>
        <dbReference type="Google" id="ProtNLM"/>
    </source>
</evidence>
<dbReference type="OrthoDB" id="4350430at2"/>
<reference evidence="1 2" key="1">
    <citation type="submission" date="2018-10" db="EMBL/GenBank/DDBJ databases">
        <title>Sequencing the genomes of 1000 actinobacteria strains.</title>
        <authorList>
            <person name="Klenk H.-P."/>
        </authorList>
    </citation>
    <scope>NUCLEOTIDE SEQUENCE [LARGE SCALE GENOMIC DNA]</scope>
    <source>
        <strain evidence="1 2">DSM 43800</strain>
    </source>
</reference>
<dbReference type="EMBL" id="RBXO01000001">
    <property type="protein sequence ID" value="RKT52529.1"/>
    <property type="molecule type" value="Genomic_DNA"/>
</dbReference>
<organism evidence="1 2">
    <name type="scientific">Saccharothrix australiensis</name>
    <dbReference type="NCBI Taxonomy" id="2072"/>
    <lineage>
        <taxon>Bacteria</taxon>
        <taxon>Bacillati</taxon>
        <taxon>Actinomycetota</taxon>
        <taxon>Actinomycetes</taxon>
        <taxon>Pseudonocardiales</taxon>
        <taxon>Pseudonocardiaceae</taxon>
        <taxon>Saccharothrix</taxon>
    </lineage>
</organism>